<dbReference type="Gene3D" id="3.30.870.10">
    <property type="entry name" value="Endonuclease Chain A"/>
    <property type="match status" value="2"/>
</dbReference>
<dbReference type="GO" id="GO:0030572">
    <property type="term" value="F:phosphatidyltransferase activity"/>
    <property type="evidence" value="ECO:0007669"/>
    <property type="project" value="UniProtKB-ARBA"/>
</dbReference>
<feature type="domain" description="PLD phosphodiesterase" evidence="2">
    <location>
        <begin position="376"/>
        <end position="403"/>
    </location>
</feature>
<organism evidence="4 6">
    <name type="scientific">Perkinsus olseni</name>
    <name type="common">Perkinsus atlanticus</name>
    <dbReference type="NCBI Taxonomy" id="32597"/>
    <lineage>
        <taxon>Eukaryota</taxon>
        <taxon>Sar</taxon>
        <taxon>Alveolata</taxon>
        <taxon>Perkinsozoa</taxon>
        <taxon>Perkinsea</taxon>
        <taxon>Perkinsida</taxon>
        <taxon>Perkinsidae</taxon>
        <taxon>Perkinsus</taxon>
    </lineage>
</organism>
<dbReference type="SUPFAM" id="SSF56024">
    <property type="entry name" value="Phospholipase D/nuclease"/>
    <property type="match status" value="2"/>
</dbReference>
<dbReference type="SUPFAM" id="SSF48239">
    <property type="entry name" value="Terpenoid cyclases/Protein prenyltransferases"/>
    <property type="match status" value="1"/>
</dbReference>
<evidence type="ECO:0000259" key="2">
    <source>
        <dbReference type="PROSITE" id="PS50035"/>
    </source>
</evidence>
<protein>
    <recommendedName>
        <fullName evidence="2">PLD phosphodiesterase domain-containing protein</fullName>
    </recommendedName>
</protein>
<dbReference type="PANTHER" id="PTHR21248">
    <property type="entry name" value="CARDIOLIPIN SYNTHASE"/>
    <property type="match status" value="1"/>
</dbReference>
<accession>A0A7J6TKD9</accession>
<dbReference type="Proteomes" id="UP000574390">
    <property type="component" value="Unassembled WGS sequence"/>
</dbReference>
<gene>
    <name evidence="4" type="ORF">FOZ62_015662</name>
    <name evidence="3" type="ORF">FOZ63_015529</name>
</gene>
<proteinExistence type="predicted"/>
<dbReference type="EMBL" id="JABANM010006799">
    <property type="protein sequence ID" value="KAF4745351.1"/>
    <property type="molecule type" value="Genomic_DNA"/>
</dbReference>
<evidence type="ECO:0000313" key="6">
    <source>
        <dbReference type="Proteomes" id="UP000574390"/>
    </source>
</evidence>
<evidence type="ECO:0000256" key="1">
    <source>
        <dbReference type="ARBA" id="ARBA00022737"/>
    </source>
</evidence>
<dbReference type="Pfam" id="PF00432">
    <property type="entry name" value="Prenyltrans"/>
    <property type="match status" value="1"/>
</dbReference>
<evidence type="ECO:0000313" key="5">
    <source>
        <dbReference type="Proteomes" id="UP000553632"/>
    </source>
</evidence>
<dbReference type="EMBL" id="JABANO010015038">
    <property type="protein sequence ID" value="KAF4737561.1"/>
    <property type="molecule type" value="Genomic_DNA"/>
</dbReference>
<dbReference type="OMA" id="PECEVSM"/>
<sequence length="656" mass="73924">MVFARLRERLGEYKRWALGQKRLRQKEAEFDTITKECSRSCGSEAAREVVEAVCRAYNREVCPDYTDDQIYTAREKWAEILHTMHKHGKYSSGNDVQILEGGDTCFPVMLEAIDSAKDRVWMESYIFDGSSVAERFYDALVRAKRRGVDVILILDACGGSAFRKEWLEHLRSIGVPVVVFNPMVPFLTDTIGPPCFRDHRKILVADNTGFCGSMNIHQETCSPKMGGDGHFYDVHSRMRGPCVKDLADVVFISSLKESGSDIVRSSIPDVPAVAEPGMYVQVLNSCVRRQDYGLQKSLRLLLKSADQSVIIASAYFTPPGFLRRTLIDTITRRKVKTSLLVSGNSDFWPIPGDLMAQTHAVRQFVGLPGCDVSMYGAQHMHAKYSSFDGVYSFLGSNNFDRYSTRRNLECSIGVMDRDFAEGIRSIHEDKKHKGFKPSLDDWYFSNSFVRLGCFIAYYCLKLSGQNIVDGLNIYNTQWRLRKELLVKALNKEAGITVATGMIYHRNMNDDRFPTHSSAEQRRTEMSVMSCYEVFMKEQLDGSVATDENAFQLNREVHTKFLKKALKSLPTKYSCLDASRPWFVYWILRALELLGTLDRIEVADEVCSFLSACQSPKGGFAGGPGQLPHLACTYAAVAALVIVGTEEAYRVVNRPAL</sequence>
<evidence type="ECO:0000313" key="4">
    <source>
        <dbReference type="EMBL" id="KAF4745351.1"/>
    </source>
</evidence>
<reference evidence="5 6" key="1">
    <citation type="submission" date="2020-04" db="EMBL/GenBank/DDBJ databases">
        <title>Perkinsus olseni comparative genomics.</title>
        <authorList>
            <person name="Bogema D.R."/>
        </authorList>
    </citation>
    <scope>NUCLEOTIDE SEQUENCE [LARGE SCALE GENOMIC DNA]</scope>
    <source>
        <strain evidence="4">ATCC PRA-205</strain>
        <strain evidence="3 5">ATCC PRA-207</strain>
    </source>
</reference>
<dbReference type="Pfam" id="PF13091">
    <property type="entry name" value="PLDc_2"/>
    <property type="match status" value="2"/>
</dbReference>
<keyword evidence="1" id="KW-0677">Repeat</keyword>
<dbReference type="Proteomes" id="UP000553632">
    <property type="component" value="Unassembled WGS sequence"/>
</dbReference>
<dbReference type="Gene3D" id="1.50.10.20">
    <property type="match status" value="1"/>
</dbReference>
<keyword evidence="5" id="KW-1185">Reference proteome</keyword>
<dbReference type="PROSITE" id="PS50035">
    <property type="entry name" value="PLD"/>
    <property type="match status" value="1"/>
</dbReference>
<dbReference type="PANTHER" id="PTHR21248:SF22">
    <property type="entry name" value="PHOSPHOLIPASE D"/>
    <property type="match status" value="1"/>
</dbReference>
<dbReference type="InterPro" id="IPR001736">
    <property type="entry name" value="PLipase_D/transphosphatidylase"/>
</dbReference>
<dbReference type="AlphaFoldDB" id="A0A7J6TKD9"/>
<dbReference type="InterPro" id="IPR025202">
    <property type="entry name" value="PLD-like_dom"/>
</dbReference>
<name>A0A7J6TKD9_PEROL</name>
<dbReference type="InterPro" id="IPR008930">
    <property type="entry name" value="Terpenoid_cyclase/PrenylTrfase"/>
</dbReference>
<comment type="caution">
    <text evidence="4">The sequence shown here is derived from an EMBL/GenBank/DDBJ whole genome shotgun (WGS) entry which is preliminary data.</text>
</comment>
<evidence type="ECO:0000313" key="3">
    <source>
        <dbReference type="EMBL" id="KAF4737561.1"/>
    </source>
</evidence>
<dbReference type="InterPro" id="IPR001330">
    <property type="entry name" value="Prenyltrans"/>
</dbReference>
<dbReference type="CDD" id="cd09110">
    <property type="entry name" value="PLDc_CLS_1"/>
    <property type="match status" value="1"/>
</dbReference>
<dbReference type="GO" id="GO:0032049">
    <property type="term" value="P:cardiolipin biosynthetic process"/>
    <property type="evidence" value="ECO:0007669"/>
    <property type="project" value="UniProtKB-ARBA"/>
</dbReference>